<feature type="compositionally biased region" description="Polar residues" evidence="5">
    <location>
        <begin position="296"/>
        <end position="310"/>
    </location>
</feature>
<evidence type="ECO:0000259" key="6">
    <source>
        <dbReference type="PROSITE" id="PS50016"/>
    </source>
</evidence>
<dbReference type="GO" id="GO:0006357">
    <property type="term" value="P:regulation of transcription by RNA polymerase II"/>
    <property type="evidence" value="ECO:0007669"/>
    <property type="project" value="TreeGrafter"/>
</dbReference>
<feature type="region of interest" description="Disordered" evidence="5">
    <location>
        <begin position="734"/>
        <end position="866"/>
    </location>
</feature>
<keyword evidence="1" id="KW-0479">Metal-binding</keyword>
<feature type="compositionally biased region" description="Polar residues" evidence="5">
    <location>
        <begin position="576"/>
        <end position="586"/>
    </location>
</feature>
<feature type="compositionally biased region" description="Polar residues" evidence="5">
    <location>
        <begin position="759"/>
        <end position="791"/>
    </location>
</feature>
<keyword evidence="2 4" id="KW-0863">Zinc-finger</keyword>
<feature type="compositionally biased region" description="Polar residues" evidence="5">
    <location>
        <begin position="811"/>
        <end position="820"/>
    </location>
</feature>
<dbReference type="InterPro" id="IPR011011">
    <property type="entry name" value="Znf_FYVE_PHD"/>
</dbReference>
<reference evidence="7 8" key="1">
    <citation type="submission" date="2019-07" db="EMBL/GenBank/DDBJ databases">
        <title>Finished genome of Venturia effusa.</title>
        <authorList>
            <person name="Young C.A."/>
            <person name="Cox M.P."/>
            <person name="Ganley A.R.D."/>
            <person name="David W.J."/>
        </authorList>
    </citation>
    <scope>NUCLEOTIDE SEQUENCE [LARGE SCALE GENOMIC DNA]</scope>
    <source>
        <strain evidence="8">albino</strain>
    </source>
</reference>
<proteinExistence type="predicted"/>
<dbReference type="InterPro" id="IPR019786">
    <property type="entry name" value="Zinc_finger_PHD-type_CS"/>
</dbReference>
<feature type="compositionally biased region" description="Basic residues" evidence="5">
    <location>
        <begin position="1"/>
        <end position="11"/>
    </location>
</feature>
<feature type="compositionally biased region" description="Polar residues" evidence="5">
    <location>
        <begin position="625"/>
        <end position="636"/>
    </location>
</feature>
<dbReference type="STRING" id="50376.A0A517L814"/>
<organism evidence="7 8">
    <name type="scientific">Venturia effusa</name>
    <dbReference type="NCBI Taxonomy" id="50376"/>
    <lineage>
        <taxon>Eukaryota</taxon>
        <taxon>Fungi</taxon>
        <taxon>Dikarya</taxon>
        <taxon>Ascomycota</taxon>
        <taxon>Pezizomycotina</taxon>
        <taxon>Dothideomycetes</taxon>
        <taxon>Pleosporomycetidae</taxon>
        <taxon>Venturiales</taxon>
        <taxon>Venturiaceae</taxon>
        <taxon>Venturia</taxon>
    </lineage>
</organism>
<keyword evidence="8" id="KW-1185">Reference proteome</keyword>
<dbReference type="PANTHER" id="PTHR47636">
    <property type="entry name" value="TRANSCRIPTIONAL REGULATORY PROTEIN RCO1"/>
    <property type="match status" value="1"/>
</dbReference>
<feature type="compositionally biased region" description="Basic and acidic residues" evidence="5">
    <location>
        <begin position="138"/>
        <end position="149"/>
    </location>
</feature>
<dbReference type="PANTHER" id="PTHR47636:SF1">
    <property type="entry name" value="TRANSCRIPTIONAL REGULATORY PROTEIN RCO1"/>
    <property type="match status" value="1"/>
</dbReference>
<feature type="compositionally biased region" description="Polar residues" evidence="5">
    <location>
        <begin position="603"/>
        <end position="612"/>
    </location>
</feature>
<dbReference type="SUPFAM" id="SSF57903">
    <property type="entry name" value="FYVE/PHD zinc finger"/>
    <property type="match status" value="2"/>
</dbReference>
<dbReference type="GO" id="GO:0032221">
    <property type="term" value="C:Rpd3S complex"/>
    <property type="evidence" value="ECO:0007669"/>
    <property type="project" value="TreeGrafter"/>
</dbReference>
<name>A0A517L814_9PEZI</name>
<evidence type="ECO:0000313" key="8">
    <source>
        <dbReference type="Proteomes" id="UP000316270"/>
    </source>
</evidence>
<feature type="region of interest" description="Disordered" evidence="5">
    <location>
        <begin position="1"/>
        <end position="55"/>
    </location>
</feature>
<evidence type="ECO:0000256" key="2">
    <source>
        <dbReference type="ARBA" id="ARBA00022771"/>
    </source>
</evidence>
<dbReference type="InterPro" id="IPR013083">
    <property type="entry name" value="Znf_RING/FYVE/PHD"/>
</dbReference>
<feature type="region of interest" description="Disordered" evidence="5">
    <location>
        <begin position="408"/>
        <end position="429"/>
    </location>
</feature>
<evidence type="ECO:0000256" key="4">
    <source>
        <dbReference type="PROSITE-ProRule" id="PRU00146"/>
    </source>
</evidence>
<accession>A0A517L814</accession>
<protein>
    <recommendedName>
        <fullName evidence="6">PHD-type domain-containing protein</fullName>
    </recommendedName>
</protein>
<dbReference type="InterPro" id="IPR019787">
    <property type="entry name" value="Znf_PHD-finger"/>
</dbReference>
<evidence type="ECO:0000256" key="3">
    <source>
        <dbReference type="ARBA" id="ARBA00022833"/>
    </source>
</evidence>
<feature type="compositionally biased region" description="Basic residues" evidence="5">
    <location>
        <begin position="826"/>
        <end position="838"/>
    </location>
</feature>
<dbReference type="OrthoDB" id="5876363at2759"/>
<dbReference type="GO" id="GO:0008270">
    <property type="term" value="F:zinc ion binding"/>
    <property type="evidence" value="ECO:0007669"/>
    <property type="project" value="UniProtKB-KW"/>
</dbReference>
<evidence type="ECO:0000256" key="1">
    <source>
        <dbReference type="ARBA" id="ARBA00022723"/>
    </source>
</evidence>
<feature type="region of interest" description="Disordered" evidence="5">
    <location>
        <begin position="292"/>
        <end position="316"/>
    </location>
</feature>
<dbReference type="PROSITE" id="PS01359">
    <property type="entry name" value="ZF_PHD_1"/>
    <property type="match status" value="1"/>
</dbReference>
<feature type="compositionally biased region" description="Polar residues" evidence="5">
    <location>
        <begin position="95"/>
        <end position="113"/>
    </location>
</feature>
<dbReference type="InterPro" id="IPR052819">
    <property type="entry name" value="Chromatin_regulatory_protein"/>
</dbReference>
<feature type="compositionally biased region" description="Basic and acidic residues" evidence="5">
    <location>
        <begin position="23"/>
        <end position="32"/>
    </location>
</feature>
<gene>
    <name evidence="7" type="ORF">FKW77_009223</name>
</gene>
<feature type="compositionally biased region" description="Polar residues" evidence="5">
    <location>
        <begin position="475"/>
        <end position="488"/>
    </location>
</feature>
<evidence type="ECO:0000256" key="5">
    <source>
        <dbReference type="SAM" id="MobiDB-lite"/>
    </source>
</evidence>
<evidence type="ECO:0000313" key="7">
    <source>
        <dbReference type="EMBL" id="QDS71770.1"/>
    </source>
</evidence>
<dbReference type="InterPro" id="IPR001965">
    <property type="entry name" value="Znf_PHD"/>
</dbReference>
<feature type="region of interest" description="Disordered" evidence="5">
    <location>
        <begin position="473"/>
        <end position="588"/>
    </location>
</feature>
<sequence>MASLRGNRKSSRTSSPFAAASMDPKKPERKQTSLDTWMEPSPRTPVPSFEDHGFERGGVVGNMAALGSLPPASRQKLRINMTNRPTPVPHFPSDTPETASETADVASETNEVAPQTPLEIASRTPEETPTEPEVPEAPEVKEEQVKKESTPVPLQVAPRAAQSPVFQNGMTTPNAHSHSRQPSQTSIATPPSAVSHAAMAQAFAPNRSPHPRGKIVDEAVINAMVEIAHRQGHPAMGLAVKRIYNQSLGDPELAVLLDAALLRNPTPEQNMRWAEEIKRHKKDIKRETRDAKNLAKSAQRSDPLNTFTSLPQPPPTMETIGTIGTIGKSMPFYSTNTTIGSSGSNTPPQLPLPPLQAFHPQPFLASSPHFEPRSQSPNFNTLSHPFTNGAGTNFNIPINSSEIMVETRGQKRKGGAGSRPNTPAIAAQITPNPVPITASTPGNTPASVNPFATASAPDSVNAAVSAPVNGASDVATDSPTTSAIINQTPAGSGASSLPSAQPAKPVLSAAQAQQAPQPAVAAPKTRRTRKTREATASATVTPDVQPRTLPPATEPAIVELPASEKKSATAFPEPSTGINGTPQSVTPPLIIAEPIVERETRARSLSSTSNLSDVDEELIEGGNPSLFNSRPNTSGHDTAVEPALLDSPPPHSGRNTPRLGVGPAETGKGKGGKGKHKKTASKSAVGFKRSNVDAGLDEPSPETVKRQKQVQDSLEESLEVHKAMLDSQAVSDFRHSSEYSNALSAPRPSSPVRAFAGPDNTNYSSDTGSAHVSLSRTSRANATTAGPQGRSSRTRRNIDVTAAPNLEVPSAPSTPRSAQTDGEPHAKRRKTARTKHSPVKQPATRATGNARGAEREASPTAENGMDNSDVCFVCKKGGDLVCCDGCPNSVHPECWNPECSSSEDPEFQQNPWHCQECRRRDTQDSESDGPDGWGQMLDAEDFSLPGEIQLTAEVSDHIEGVEKNTDFDKVGNYKSSKKVVASSVRNPTSVEVVDASKLIKDPQTIPHCYKCQLTSYSNPCPMIFCDECKTAWHLDCLNPPMCHAPWITAKFVTNNRGQDKEVYHKQFWQCPLHISGGCTYITDVTDDTSRSWQLRRYKEHKPIAPPNAGFDFYATGEIELDHAPVDARTGKGIYRMPEEAVINNFLLKCTRDKIKHKKDIAGLMELLPPADRSKMEQVVRANNEARVEEIVQHRMQLFKQKEDAAMQRTRELPEDQRNFVLELASFSATVEKKNLEILVQAAGQVDATHETVASMSLDQISVLEQLLADAKRNLLSKAAERTQSVGSQATAAAER</sequence>
<keyword evidence="3" id="KW-0862">Zinc</keyword>
<feature type="region of interest" description="Disordered" evidence="5">
    <location>
        <begin position="600"/>
        <end position="716"/>
    </location>
</feature>
<feature type="domain" description="PHD-type" evidence="6">
    <location>
        <begin position="868"/>
        <end position="920"/>
    </location>
</feature>
<dbReference type="Pfam" id="PF00628">
    <property type="entry name" value="PHD"/>
    <property type="match status" value="1"/>
</dbReference>
<dbReference type="SMART" id="SM00249">
    <property type="entry name" value="PHD"/>
    <property type="match status" value="2"/>
</dbReference>
<dbReference type="Gene3D" id="2.30.30.1150">
    <property type="match status" value="1"/>
</dbReference>
<dbReference type="EMBL" id="CP042190">
    <property type="protein sequence ID" value="QDS71770.1"/>
    <property type="molecule type" value="Genomic_DNA"/>
</dbReference>
<dbReference type="PROSITE" id="PS50016">
    <property type="entry name" value="ZF_PHD_2"/>
    <property type="match status" value="1"/>
</dbReference>
<feature type="compositionally biased region" description="Low complexity" evidence="5">
    <location>
        <begin position="489"/>
        <end position="523"/>
    </location>
</feature>
<dbReference type="Gene3D" id="3.30.40.10">
    <property type="entry name" value="Zinc/RING finger domain, C3HC4 (zinc finger)"/>
    <property type="match status" value="1"/>
</dbReference>
<feature type="compositionally biased region" description="Polar residues" evidence="5">
    <location>
        <begin position="164"/>
        <end position="189"/>
    </location>
</feature>
<feature type="region of interest" description="Disordered" evidence="5">
    <location>
        <begin position="82"/>
        <end position="194"/>
    </location>
</feature>
<feature type="compositionally biased region" description="Basic residues" evidence="5">
    <location>
        <begin position="670"/>
        <end position="680"/>
    </location>
</feature>
<dbReference type="Proteomes" id="UP000316270">
    <property type="component" value="Chromosome 6"/>
</dbReference>